<organism evidence="2 3">
    <name type="scientific">Stakelama sediminis</name>
    <dbReference type="NCBI Taxonomy" id="463200"/>
    <lineage>
        <taxon>Bacteria</taxon>
        <taxon>Pseudomonadati</taxon>
        <taxon>Pseudomonadota</taxon>
        <taxon>Alphaproteobacteria</taxon>
        <taxon>Sphingomonadales</taxon>
        <taxon>Sphingomonadaceae</taxon>
        <taxon>Stakelama</taxon>
    </lineage>
</organism>
<feature type="compositionally biased region" description="Pro residues" evidence="1">
    <location>
        <begin position="80"/>
        <end position="90"/>
    </location>
</feature>
<keyword evidence="3" id="KW-1185">Reference proteome</keyword>
<gene>
    <name evidence="2" type="ORF">FHR23_000839</name>
</gene>
<dbReference type="Proteomes" id="UP000554342">
    <property type="component" value="Unassembled WGS sequence"/>
</dbReference>
<dbReference type="EMBL" id="JACIJI010000001">
    <property type="protein sequence ID" value="MBB5717932.1"/>
    <property type="molecule type" value="Genomic_DNA"/>
</dbReference>
<comment type="caution">
    <text evidence="2">The sequence shown here is derived from an EMBL/GenBank/DDBJ whole genome shotgun (WGS) entry which is preliminary data.</text>
</comment>
<evidence type="ECO:0000313" key="2">
    <source>
        <dbReference type="EMBL" id="MBB5717932.1"/>
    </source>
</evidence>
<evidence type="ECO:0000313" key="3">
    <source>
        <dbReference type="Proteomes" id="UP000554342"/>
    </source>
</evidence>
<feature type="compositionally biased region" description="Low complexity" evidence="1">
    <location>
        <begin position="61"/>
        <end position="79"/>
    </location>
</feature>
<evidence type="ECO:0000256" key="1">
    <source>
        <dbReference type="SAM" id="MobiDB-lite"/>
    </source>
</evidence>
<sequence length="605" mass="63069">MKIFRTSVGLGAVAVALAAAGWPALGQDVPESLLPPGFNQAPSPTPTPRQARPAPAPTPTPVQATPVSGAPSPAALPGGEPTPGPTPTDTPTPLTAQELLKYSLPPSAKRSLNQAGFITRRNGGLPANAWGRSNGLFLAALMGEVDAPIASRWLEIGLRRALSSATLVPNRINGADFAAARATLLARLGEANAARAVVQAVDTDNYTRKLYRAALLAHLAAADPGGLCALQPTAVLVTDAPGWQLAAPMCAGLSGMPQKANDLFRDARRKNVAQGIDLRLAEKVMGLGAQGQRSVTVEWGGVGELNAWRYGLATATDTDIPDDVLADSPERVRLWRALAPQISASKRLPYARLAAARGVLSSAALVDDYASLDEDGDADSADSAIAHDLRTAYVAPTAAERIDTLKRLWAEPKSEDGKFARLVLTARASSGIPANQQNAADAERLIASMLTAGLDSAAMRWRNVVQRGSAGWALLTVADPGSIRPLDHGDIDAFRKNGGASDPLKARMLVAALAGLGRLRDGEVTSIAQSVDLTLGTTNRWTEAIDKAGQAREAGTVLLLAAIGMQTPSWKAVSPVALFHIVSALRAAGQEGYARMIAAEAVSRV</sequence>
<accession>A0A840YWK2</accession>
<dbReference type="AlphaFoldDB" id="A0A840YWK2"/>
<reference evidence="2 3" key="1">
    <citation type="submission" date="2020-08" db="EMBL/GenBank/DDBJ databases">
        <title>Genomic Encyclopedia of Type Strains, Phase IV (KMG-IV): sequencing the most valuable type-strain genomes for metagenomic binning, comparative biology and taxonomic classification.</title>
        <authorList>
            <person name="Goeker M."/>
        </authorList>
    </citation>
    <scope>NUCLEOTIDE SEQUENCE [LARGE SCALE GENOMIC DNA]</scope>
    <source>
        <strain evidence="2 3">DSM 27203</strain>
    </source>
</reference>
<protein>
    <submittedName>
        <fullName evidence="2">Uncharacterized protein</fullName>
    </submittedName>
</protein>
<proteinExistence type="predicted"/>
<dbReference type="RefSeq" id="WP_184001635.1">
    <property type="nucleotide sequence ID" value="NZ_BAABIF010000004.1"/>
</dbReference>
<name>A0A840YWK2_9SPHN</name>
<feature type="region of interest" description="Disordered" evidence="1">
    <location>
        <begin position="31"/>
        <end position="93"/>
    </location>
</feature>